<name>A0A0J9U7R6_FUSO4</name>
<evidence type="ECO:0000313" key="3">
    <source>
        <dbReference type="Proteomes" id="UP000009097"/>
    </source>
</evidence>
<feature type="compositionally biased region" description="Basic and acidic residues" evidence="1">
    <location>
        <begin position="114"/>
        <end position="123"/>
    </location>
</feature>
<dbReference type="RefSeq" id="XP_018233070.1">
    <property type="nucleotide sequence ID" value="XM_018397969.1"/>
</dbReference>
<dbReference type="EMBL" id="DS231696">
    <property type="protein sequence ID" value="KNA95025.1"/>
    <property type="molecule type" value="Genomic_DNA"/>
</dbReference>
<evidence type="ECO:0000256" key="1">
    <source>
        <dbReference type="SAM" id="MobiDB-lite"/>
    </source>
</evidence>
<dbReference type="KEGG" id="fox:FOXG_17947"/>
<dbReference type="AlphaFoldDB" id="A0A0J9U7R6"/>
<evidence type="ECO:0000313" key="2">
    <source>
        <dbReference type="EMBL" id="KNA95024.1"/>
    </source>
</evidence>
<dbReference type="GeneID" id="28958653"/>
<proteinExistence type="predicted"/>
<dbReference type="Proteomes" id="UP000009097">
    <property type="component" value="Unassembled WGS sequence"/>
</dbReference>
<organism evidence="2 3">
    <name type="scientific">Fusarium oxysporum f. sp. lycopersici (strain 4287 / CBS 123668 / FGSC 9935 / NRRL 34936)</name>
    <name type="common">Fusarium vascular wilt of tomato</name>
    <dbReference type="NCBI Taxonomy" id="426428"/>
    <lineage>
        <taxon>Eukaryota</taxon>
        <taxon>Fungi</taxon>
        <taxon>Dikarya</taxon>
        <taxon>Ascomycota</taxon>
        <taxon>Pezizomycotina</taxon>
        <taxon>Sordariomycetes</taxon>
        <taxon>Hypocreomycetidae</taxon>
        <taxon>Hypocreales</taxon>
        <taxon>Nectriaceae</taxon>
        <taxon>Fusarium</taxon>
        <taxon>Fusarium oxysporum species complex</taxon>
    </lineage>
</organism>
<reference evidence="2" key="1">
    <citation type="submission" date="2007-04" db="EMBL/GenBank/DDBJ databases">
        <authorList>
            <consortium name="The Broad Institute Genome Sequencing Platform"/>
            <person name="Birren B."/>
            <person name="Lander E."/>
            <person name="Galagan J."/>
            <person name="Nusbaum C."/>
            <person name="Devon K."/>
            <person name="Ma L.-J."/>
            <person name="Jaffe D."/>
            <person name="Butler J."/>
            <person name="Alvarez P."/>
            <person name="Gnerre S."/>
            <person name="Grabherr M."/>
            <person name="Kleber M."/>
            <person name="Mauceli E."/>
            <person name="Brockman W."/>
            <person name="MacCallum I.A."/>
            <person name="Young S."/>
            <person name="LaButti K."/>
            <person name="DeCaprio D."/>
            <person name="Crawford M."/>
            <person name="Koehrsen M."/>
            <person name="Engels R."/>
            <person name="Montgomery P."/>
            <person name="Pearson M."/>
            <person name="Howarth C."/>
            <person name="Larson L."/>
            <person name="White J."/>
            <person name="O'Leary S."/>
            <person name="Kodira C."/>
            <person name="Zeng Q."/>
            <person name="Yandava C."/>
            <person name="Alvarado L."/>
            <person name="Kistler C."/>
            <person name="Shim W.-B."/>
            <person name="Kang S."/>
            <person name="Woloshuk C."/>
        </authorList>
    </citation>
    <scope>NUCLEOTIDE SEQUENCE</scope>
    <source>
        <strain evidence="2">4287</strain>
    </source>
</reference>
<feature type="region of interest" description="Disordered" evidence="1">
    <location>
        <begin position="72"/>
        <end position="123"/>
    </location>
</feature>
<sequence length="123" mass="13750">MSVDFLIFHFLIRGDAKFVFIILGSATRRLNIDGNQKTGFVLISCLRVSSSQQRPCRLQVSSRLSVSTVSPSTTNLNLQHPLTSGRSESECRSGWDGNVSDRLHSAAQRSTTRVGEHTWRESR</sequence>
<gene>
    <name evidence="2" type="ORF">FOXG_17947</name>
</gene>
<reference evidence="2" key="2">
    <citation type="journal article" date="2010" name="Nature">
        <title>Comparative genomics reveals mobile pathogenicity chromosomes in Fusarium.</title>
        <authorList>
            <person name="Ma L.J."/>
            <person name="van der Does H.C."/>
            <person name="Borkovich K.A."/>
            <person name="Coleman J.J."/>
            <person name="Daboussi M.J."/>
            <person name="Di Pietro A."/>
            <person name="Dufresne M."/>
            <person name="Freitag M."/>
            <person name="Grabherr M."/>
            <person name="Henrissat B."/>
            <person name="Houterman P.M."/>
            <person name="Kang S."/>
            <person name="Shim W.B."/>
            <person name="Woloshuk C."/>
            <person name="Xie X."/>
            <person name="Xu J.R."/>
            <person name="Antoniw J."/>
            <person name="Baker S.E."/>
            <person name="Bluhm B.H."/>
            <person name="Breakspear A."/>
            <person name="Brown D.W."/>
            <person name="Butchko R.A."/>
            <person name="Chapman S."/>
            <person name="Coulson R."/>
            <person name="Coutinho P.M."/>
            <person name="Danchin E.G."/>
            <person name="Diener A."/>
            <person name="Gale L.R."/>
            <person name="Gardiner D.M."/>
            <person name="Goff S."/>
            <person name="Hammond-Kosack K.E."/>
            <person name="Hilburn K."/>
            <person name="Hua-Van A."/>
            <person name="Jonkers W."/>
            <person name="Kazan K."/>
            <person name="Kodira C.D."/>
            <person name="Koehrsen M."/>
            <person name="Kumar L."/>
            <person name="Lee Y.H."/>
            <person name="Li L."/>
            <person name="Manners J.M."/>
            <person name="Miranda-Saavedra D."/>
            <person name="Mukherjee M."/>
            <person name="Park G."/>
            <person name="Park J."/>
            <person name="Park S.Y."/>
            <person name="Proctor R.H."/>
            <person name="Regev A."/>
            <person name="Ruiz-Roldan M.C."/>
            <person name="Sain D."/>
            <person name="Sakthikumar S."/>
            <person name="Sykes S."/>
            <person name="Schwartz D.C."/>
            <person name="Turgeon B.G."/>
            <person name="Wapinski I."/>
            <person name="Yoder O."/>
            <person name="Young S."/>
            <person name="Zeng Q."/>
            <person name="Zhou S."/>
            <person name="Galagan J."/>
            <person name="Cuomo C.A."/>
            <person name="Kistler H.C."/>
            <person name="Rep M."/>
        </authorList>
    </citation>
    <scope>NUCLEOTIDE SEQUENCE [LARGE SCALE GENOMIC DNA]</scope>
    <source>
        <strain evidence="2">4287</strain>
    </source>
</reference>
<accession>A0A0J9U7R6</accession>
<dbReference type="EMBL" id="DS231696">
    <property type="protein sequence ID" value="KNA95024.1"/>
    <property type="molecule type" value="Genomic_DNA"/>
</dbReference>
<protein>
    <submittedName>
        <fullName evidence="2">Uncharacterized protein</fullName>
    </submittedName>
</protein>
<dbReference type="RefSeq" id="XP_018233071.1">
    <property type="nucleotide sequence ID" value="XM_018397970.1"/>
</dbReference>
<feature type="compositionally biased region" description="Basic and acidic residues" evidence="1">
    <location>
        <begin position="87"/>
        <end position="104"/>
    </location>
</feature>
<dbReference type="VEuPathDB" id="FungiDB:FOXG_17947"/>